<gene>
    <name evidence="4" type="ORF">H1Bulk29318e2541_000002</name>
</gene>
<evidence type="ECO:0000256" key="2">
    <source>
        <dbReference type="ARBA" id="ARBA00022561"/>
    </source>
</evidence>
<name>A0A514CZD8_9VIRU</name>
<dbReference type="InterPro" id="IPR015954">
    <property type="entry name" value="Phage_RNA-type_capsid"/>
</dbReference>
<keyword evidence="2" id="KW-0167">Capsid protein</keyword>
<reference evidence="4" key="1">
    <citation type="submission" date="2019-05" db="EMBL/GenBank/DDBJ databases">
        <title>Metatranscriptomic reconstruction reveals RNA viruses with the potential to shape carbon cycling in soil.</title>
        <authorList>
            <person name="Starr E.P."/>
            <person name="Nuccio E."/>
            <person name="Pett-Ridge J."/>
            <person name="Banfield J.F."/>
            <person name="Firestone M.K."/>
        </authorList>
    </citation>
    <scope>NUCLEOTIDE SEQUENCE</scope>
    <source>
        <strain evidence="4">H1_Bulk_29_scaffold_318_e_254_1</strain>
    </source>
</reference>
<dbReference type="GO" id="GO:0019028">
    <property type="term" value="C:viral capsid"/>
    <property type="evidence" value="ECO:0007669"/>
    <property type="project" value="UniProtKB-KW"/>
</dbReference>
<evidence type="ECO:0000256" key="1">
    <source>
        <dbReference type="ARBA" id="ARBA00004328"/>
    </source>
</evidence>
<proteinExistence type="predicted"/>
<dbReference type="EMBL" id="MN032883">
    <property type="protein sequence ID" value="QDH86727.1"/>
    <property type="molecule type" value="Genomic_RNA"/>
</dbReference>
<dbReference type="Gene3D" id="3.30.380.10">
    <property type="entry name" value="MS2 Viral Coat Protein"/>
    <property type="match status" value="1"/>
</dbReference>
<accession>A0A514CZD8</accession>
<protein>
    <submittedName>
        <fullName evidence="4">Uncharacterized protein</fullName>
    </submittedName>
</protein>
<keyword evidence="3" id="KW-0946">Virion</keyword>
<sequence length="144" mass="15733">MSAAANIVLNDAQATPVAHTFVPIGPDAQGAWWFEDQTTSESIGYNRISMQLKRVGNPSPGSNSGDRVNRVRVALHCPILETLGTNDSGLTPPPTVAHIERVAMEFILPERASLQNRKDLRKYAYGLLAETQLLAMVESLTNVY</sequence>
<organism evidence="4">
    <name type="scientific">Leviviridae sp</name>
    <dbReference type="NCBI Taxonomy" id="2027243"/>
    <lineage>
        <taxon>Viruses</taxon>
        <taxon>Riboviria</taxon>
        <taxon>Orthornavirae</taxon>
        <taxon>Lenarviricota</taxon>
        <taxon>Leviviricetes</taxon>
        <taxon>Norzivirales</taxon>
        <taxon>Fiersviridae</taxon>
    </lineage>
</organism>
<comment type="subcellular location">
    <subcellularLocation>
        <location evidence="1">Virion</location>
    </subcellularLocation>
</comment>
<evidence type="ECO:0000313" key="4">
    <source>
        <dbReference type="EMBL" id="QDH86727.1"/>
    </source>
</evidence>
<evidence type="ECO:0000256" key="3">
    <source>
        <dbReference type="ARBA" id="ARBA00022844"/>
    </source>
</evidence>